<accession>A0A8B9LLF3</accession>
<feature type="compositionally biased region" description="Low complexity" evidence="2">
    <location>
        <begin position="380"/>
        <end position="389"/>
    </location>
</feature>
<dbReference type="CTD" id="84919"/>
<feature type="region of interest" description="Disordered" evidence="2">
    <location>
        <begin position="204"/>
        <end position="233"/>
    </location>
</feature>
<dbReference type="EMBL" id="JAICCE010000024">
    <property type="protein sequence ID" value="KAG9260500.1"/>
    <property type="molecule type" value="Genomic_DNA"/>
</dbReference>
<feature type="compositionally biased region" description="Low complexity" evidence="2">
    <location>
        <begin position="287"/>
        <end position="299"/>
    </location>
</feature>
<reference evidence="5" key="2">
    <citation type="submission" date="2025-05" db="UniProtKB">
        <authorList>
            <consortium name="Ensembl"/>
        </authorList>
    </citation>
    <scope>IDENTIFICATION</scope>
</reference>
<feature type="region of interest" description="Disordered" evidence="2">
    <location>
        <begin position="439"/>
        <end position="571"/>
    </location>
</feature>
<feature type="compositionally biased region" description="Basic and acidic residues" evidence="2">
    <location>
        <begin position="1"/>
        <end position="11"/>
    </location>
</feature>
<organism evidence="5 6">
    <name type="scientific">Astyanax mexicanus</name>
    <name type="common">Blind cave fish</name>
    <name type="synonym">Astyanax fasciatus mexicanus</name>
    <dbReference type="NCBI Taxonomy" id="7994"/>
    <lineage>
        <taxon>Eukaryota</taxon>
        <taxon>Metazoa</taxon>
        <taxon>Chordata</taxon>
        <taxon>Craniata</taxon>
        <taxon>Vertebrata</taxon>
        <taxon>Euteleostomi</taxon>
        <taxon>Actinopterygii</taxon>
        <taxon>Neopterygii</taxon>
        <taxon>Teleostei</taxon>
        <taxon>Ostariophysi</taxon>
        <taxon>Characiformes</taxon>
        <taxon>Characoidei</taxon>
        <taxon>Acestrorhamphidae</taxon>
        <taxon>Acestrorhamphinae</taxon>
        <taxon>Astyanax</taxon>
    </lineage>
</organism>
<dbReference type="GO" id="GO:0051246">
    <property type="term" value="P:regulation of protein metabolic process"/>
    <property type="evidence" value="ECO:0007669"/>
    <property type="project" value="UniProtKB-ARBA"/>
</dbReference>
<dbReference type="GO" id="GO:0019888">
    <property type="term" value="F:protein phosphatase regulator activity"/>
    <property type="evidence" value="ECO:0007669"/>
    <property type="project" value="TreeGrafter"/>
</dbReference>
<dbReference type="OMA" id="CGNKSIA"/>
<feature type="compositionally biased region" description="Acidic residues" evidence="2">
    <location>
        <begin position="558"/>
        <end position="571"/>
    </location>
</feature>
<evidence type="ECO:0000313" key="4">
    <source>
        <dbReference type="EMBL" id="KAG9260500.1"/>
    </source>
</evidence>
<protein>
    <submittedName>
        <fullName evidence="4 5">Protein phosphatase 1 regulatory subunit 15B</fullName>
    </submittedName>
</protein>
<feature type="compositionally biased region" description="Polar residues" evidence="2">
    <location>
        <begin position="13"/>
        <end position="27"/>
    </location>
</feature>
<dbReference type="Ensembl" id="ENSAMXT00005057476.1">
    <property type="protein sequence ID" value="ENSAMXP00005053140.1"/>
    <property type="gene ID" value="ENSAMXG00005023834.1"/>
</dbReference>
<reference evidence="4 7" key="1">
    <citation type="submission" date="2021-07" db="EMBL/GenBank/DDBJ databases">
        <authorList>
            <person name="Imarazene B."/>
            <person name="Zahm M."/>
            <person name="Klopp C."/>
            <person name="Cabau C."/>
            <person name="Beille S."/>
            <person name="Jouanno E."/>
            <person name="Castinel A."/>
            <person name="Lluch J."/>
            <person name="Gil L."/>
            <person name="Kuchtly C."/>
            <person name="Lopez Roques C."/>
            <person name="Donnadieu C."/>
            <person name="Parrinello H."/>
            <person name="Journot L."/>
            <person name="Du K."/>
            <person name="Schartl M."/>
            <person name="Retaux S."/>
            <person name="Guiguen Y."/>
        </authorList>
    </citation>
    <scope>NUCLEOTIDE SEQUENCE [LARGE SCALE GENOMIC DNA]</scope>
    <source>
        <strain evidence="4">Pach_M1</strain>
        <tissue evidence="4">Testis</tissue>
    </source>
</reference>
<feature type="region of interest" description="Disordered" evidence="2">
    <location>
        <begin position="263"/>
        <end position="300"/>
    </location>
</feature>
<dbReference type="PANTHER" id="PTHR16489:SF11">
    <property type="entry name" value="PROTEIN PHOSPHATASE 1 REGULATORY SUBUNIT 15B"/>
    <property type="match status" value="1"/>
</dbReference>
<dbReference type="InterPro" id="IPR051254">
    <property type="entry name" value="PPP1R15"/>
</dbReference>
<evidence type="ECO:0000259" key="3">
    <source>
        <dbReference type="Pfam" id="PF10488"/>
    </source>
</evidence>
<evidence type="ECO:0000313" key="6">
    <source>
        <dbReference type="Proteomes" id="UP000694621"/>
    </source>
</evidence>
<dbReference type="Pfam" id="PF10488">
    <property type="entry name" value="PP1c_bdg"/>
    <property type="match status" value="1"/>
</dbReference>
<evidence type="ECO:0000313" key="5">
    <source>
        <dbReference type="Ensembl" id="ENSAMXP00005053140.1"/>
    </source>
</evidence>
<dbReference type="Proteomes" id="UP000694621">
    <property type="component" value="Unplaced"/>
</dbReference>
<comment type="similarity">
    <text evidence="1">Belongs to the PPP1R15 family.</text>
</comment>
<feature type="region of interest" description="Disordered" evidence="2">
    <location>
        <begin position="350"/>
        <end position="427"/>
    </location>
</feature>
<feature type="compositionally biased region" description="Low complexity" evidence="2">
    <location>
        <begin position="534"/>
        <end position="543"/>
    </location>
</feature>
<feature type="compositionally biased region" description="Low complexity" evidence="2">
    <location>
        <begin position="215"/>
        <end position="227"/>
    </location>
</feature>
<dbReference type="GO" id="GO:0034976">
    <property type="term" value="P:response to endoplasmic reticulum stress"/>
    <property type="evidence" value="ECO:0007669"/>
    <property type="project" value="TreeGrafter"/>
</dbReference>
<dbReference type="InterPro" id="IPR019523">
    <property type="entry name" value="Prot_Pase1_reg-su15A/B_C"/>
</dbReference>
<dbReference type="OrthoDB" id="5976067at2759"/>
<feature type="compositionally biased region" description="Acidic residues" evidence="2">
    <location>
        <begin position="446"/>
        <end position="464"/>
    </location>
</feature>
<dbReference type="Proteomes" id="UP000752171">
    <property type="component" value="Unassembled WGS sequence"/>
</dbReference>
<dbReference type="AlphaFoldDB" id="A0A8B9LLF3"/>
<name>A0A8B9LLF3_ASTMX</name>
<evidence type="ECO:0000256" key="2">
    <source>
        <dbReference type="SAM" id="MobiDB-lite"/>
    </source>
</evidence>
<dbReference type="KEGG" id="amex:103042795"/>
<feature type="compositionally biased region" description="Polar residues" evidence="2">
    <location>
        <begin position="516"/>
        <end position="533"/>
    </location>
</feature>
<evidence type="ECO:0000256" key="1">
    <source>
        <dbReference type="ARBA" id="ARBA00010161"/>
    </source>
</evidence>
<feature type="compositionally biased region" description="Polar residues" evidence="2">
    <location>
        <begin position="205"/>
        <end position="214"/>
    </location>
</feature>
<dbReference type="PANTHER" id="PTHR16489">
    <property type="entry name" value="GH11727P"/>
    <property type="match status" value="1"/>
</dbReference>
<sequence length="713" mass="78125">MFKSMNSEEHFSNMGSQPSSTSLEKANVANVRSESSWVSMLSTVSRPAWTLLQKYLPGRAQTPSLESWAGEAERSKMDMKNPLRSLMPESPRRAHLSVAYVHCQHDSAAFVTSGDSGEALSWLTADSLAELGIENAARFEAQHAAPPAGYLNTARNFLGQVLLNAATTQKEATSSEHQPDVWYGEPAAIRYTTGSWWDGLWGASDNPQTKVPNLSNSSPSSSSSRNRTSTDTKWTHCAERHSRGHCQAAECGSAVVTDMVDSMPRESAGPSHLKEPANNEALHMPRPESLPSSEQLPSLHQHSGVGHLVCTRAVAACSEVAVLTPDQDNGYSSLEEENANTKQLIMRLGGEKQEAERLAASQGSTGSDTGCEGEGGEGSEAGQAGESIENPQSEEVEGQEEKEKEEQEEEASEPMPVAEASSHLSTPSCQNKAIAYIMGSPCSDESGSEDDSDWDGSNDDDGFDSEGSSQFSDSEDLEDSDDEDEDQEDSEADEFDSESERLWNSLCQNRDPYNPRNFTAPIQTTPRANNSDAVESPVSGSPVESEDPFSAPSPLVPQEEESSDDTCSTDEAENLRLWNSFSCSADPYNPLNFQAPTRTQEKARGRCKKGTSLGTPVYKKEEAEERLDSGFSETAPLQDLGSSRCVRLKKVTFVEEVEEFYASSDEDRHGPWEEFARDRCRFQRRVQDVEETISYCLAPTFRLVIFERLYHSS</sequence>
<dbReference type="GeneID" id="103042795"/>
<evidence type="ECO:0000313" key="7">
    <source>
        <dbReference type="Proteomes" id="UP000752171"/>
    </source>
</evidence>
<gene>
    <name evidence="4" type="primary">PPP1R15B</name>
    <name evidence="4" type="ORF">AMEX_G26765</name>
</gene>
<dbReference type="GO" id="GO:0005783">
    <property type="term" value="C:endoplasmic reticulum"/>
    <property type="evidence" value="ECO:0007669"/>
    <property type="project" value="TreeGrafter"/>
</dbReference>
<feature type="compositionally biased region" description="Acidic residues" evidence="2">
    <location>
        <begin position="473"/>
        <end position="497"/>
    </location>
</feature>
<feature type="domain" description="Protein phosphatase 1 regulatory subunit 15A/B C-terminal" evidence="3">
    <location>
        <begin position="495"/>
        <end position="709"/>
    </location>
</feature>
<proteinExistence type="inferred from homology"/>
<dbReference type="GO" id="GO:0000164">
    <property type="term" value="C:protein phosphatase type 1 complex"/>
    <property type="evidence" value="ECO:0007669"/>
    <property type="project" value="TreeGrafter"/>
</dbReference>
<feature type="region of interest" description="Disordered" evidence="2">
    <location>
        <begin position="1"/>
        <end position="27"/>
    </location>
</feature>